<feature type="non-terminal residue" evidence="1">
    <location>
        <position position="1"/>
    </location>
</feature>
<sequence>HIPESSAAMVATMADRVKAIKIRLDRGLWPPIKAKLSGVSRAPAHDQKEAGLIRIPLQIYHLYLIEGAVSLAHGSKHKRKHEAVES</sequence>
<keyword evidence="2" id="KW-1185">Reference proteome</keyword>
<feature type="non-terminal residue" evidence="1">
    <location>
        <position position="86"/>
    </location>
</feature>
<gene>
    <name evidence="1" type="ORF">RFULGI_LOCUS19053</name>
</gene>
<comment type="caution">
    <text evidence="1">The sequence shown here is derived from an EMBL/GenBank/DDBJ whole genome shotgun (WGS) entry which is preliminary data.</text>
</comment>
<name>A0A9N9PEL7_9GLOM</name>
<reference evidence="1" key="1">
    <citation type="submission" date="2021-06" db="EMBL/GenBank/DDBJ databases">
        <authorList>
            <person name="Kallberg Y."/>
            <person name="Tangrot J."/>
            <person name="Rosling A."/>
        </authorList>
    </citation>
    <scope>NUCLEOTIDE SEQUENCE</scope>
    <source>
        <strain evidence="1">IN212</strain>
    </source>
</reference>
<organism evidence="1 2">
    <name type="scientific">Racocetra fulgida</name>
    <dbReference type="NCBI Taxonomy" id="60492"/>
    <lineage>
        <taxon>Eukaryota</taxon>
        <taxon>Fungi</taxon>
        <taxon>Fungi incertae sedis</taxon>
        <taxon>Mucoromycota</taxon>
        <taxon>Glomeromycotina</taxon>
        <taxon>Glomeromycetes</taxon>
        <taxon>Diversisporales</taxon>
        <taxon>Gigasporaceae</taxon>
        <taxon>Racocetra</taxon>
    </lineage>
</organism>
<proteinExistence type="predicted"/>
<evidence type="ECO:0000313" key="1">
    <source>
        <dbReference type="EMBL" id="CAG8813965.1"/>
    </source>
</evidence>
<dbReference type="Proteomes" id="UP000789396">
    <property type="component" value="Unassembled WGS sequence"/>
</dbReference>
<evidence type="ECO:0000313" key="2">
    <source>
        <dbReference type="Proteomes" id="UP000789396"/>
    </source>
</evidence>
<accession>A0A9N9PEL7</accession>
<protein>
    <submittedName>
        <fullName evidence="1">6496_t:CDS:1</fullName>
    </submittedName>
</protein>
<dbReference type="AlphaFoldDB" id="A0A9N9PEL7"/>
<dbReference type="EMBL" id="CAJVPZ010089203">
    <property type="protein sequence ID" value="CAG8813965.1"/>
    <property type="molecule type" value="Genomic_DNA"/>
</dbReference>